<dbReference type="GO" id="GO:0005634">
    <property type="term" value="C:nucleus"/>
    <property type="evidence" value="ECO:0007669"/>
    <property type="project" value="TreeGrafter"/>
</dbReference>
<gene>
    <name evidence="13" type="primary">ANK3_19</name>
    <name evidence="13" type="ORF">CEXT_147921</name>
</gene>
<keyword evidence="8" id="KW-0677">Repeat</keyword>
<dbReference type="SUPFAM" id="SSF48403">
    <property type="entry name" value="Ankyrin repeat"/>
    <property type="match status" value="1"/>
</dbReference>
<dbReference type="InterPro" id="IPR002110">
    <property type="entry name" value="Ankyrin_rpt"/>
</dbReference>
<keyword evidence="10 12" id="KW-0040">ANK repeat</keyword>
<feature type="repeat" description="ANK" evidence="12">
    <location>
        <begin position="110"/>
        <end position="142"/>
    </location>
</feature>
<evidence type="ECO:0000256" key="2">
    <source>
        <dbReference type="ARBA" id="ARBA00004613"/>
    </source>
</evidence>
<dbReference type="GO" id="GO:0044218">
    <property type="term" value="C:other organism cell membrane"/>
    <property type="evidence" value="ECO:0007669"/>
    <property type="project" value="UniProtKB-KW"/>
</dbReference>
<dbReference type="PANTHER" id="PTHR24193:SF121">
    <property type="entry name" value="ADA2A-CONTAINING COMPLEX COMPONENT 3, ISOFORM D"/>
    <property type="match status" value="1"/>
</dbReference>
<dbReference type="PROSITE" id="PS50088">
    <property type="entry name" value="ANK_REPEAT"/>
    <property type="match status" value="2"/>
</dbReference>
<dbReference type="Gene3D" id="1.25.40.20">
    <property type="entry name" value="Ankyrin repeat-containing domain"/>
    <property type="match status" value="2"/>
</dbReference>
<evidence type="ECO:0000256" key="8">
    <source>
        <dbReference type="ARBA" id="ARBA00022737"/>
    </source>
</evidence>
<evidence type="ECO:0000256" key="9">
    <source>
        <dbReference type="ARBA" id="ARBA00023028"/>
    </source>
</evidence>
<dbReference type="GO" id="GO:0000976">
    <property type="term" value="F:transcription cis-regulatory region binding"/>
    <property type="evidence" value="ECO:0007669"/>
    <property type="project" value="TreeGrafter"/>
</dbReference>
<evidence type="ECO:0000256" key="4">
    <source>
        <dbReference type="ARBA" id="ARBA00022525"/>
    </source>
</evidence>
<accession>A0AAV4YA91</accession>
<evidence type="ECO:0000256" key="11">
    <source>
        <dbReference type="ARBA" id="ARBA00023298"/>
    </source>
</evidence>
<evidence type="ECO:0000256" key="7">
    <source>
        <dbReference type="ARBA" id="ARBA00022699"/>
    </source>
</evidence>
<keyword evidence="11" id="KW-0472">Membrane</keyword>
<evidence type="ECO:0000256" key="12">
    <source>
        <dbReference type="PROSITE-ProRule" id="PRU00023"/>
    </source>
</evidence>
<dbReference type="GO" id="GO:0090729">
    <property type="term" value="F:toxin activity"/>
    <property type="evidence" value="ECO:0007669"/>
    <property type="project" value="UniProtKB-KW"/>
</dbReference>
<dbReference type="Proteomes" id="UP001054945">
    <property type="component" value="Unassembled WGS sequence"/>
</dbReference>
<feature type="repeat" description="ANK" evidence="12">
    <location>
        <begin position="177"/>
        <end position="210"/>
    </location>
</feature>
<dbReference type="PROSITE" id="PS50297">
    <property type="entry name" value="ANK_REP_REGION"/>
    <property type="match status" value="1"/>
</dbReference>
<evidence type="ECO:0000313" key="13">
    <source>
        <dbReference type="EMBL" id="GIZ02886.1"/>
    </source>
</evidence>
<protein>
    <submittedName>
        <fullName evidence="13">Ankyrin-3</fullName>
    </submittedName>
</protein>
<comment type="subcellular location">
    <subcellularLocation>
        <location evidence="2">Secreted</location>
    </subcellularLocation>
    <subcellularLocation>
        <location evidence="1">Target cell membrane</location>
    </subcellularLocation>
</comment>
<evidence type="ECO:0000256" key="10">
    <source>
        <dbReference type="ARBA" id="ARBA00023043"/>
    </source>
</evidence>
<dbReference type="GO" id="GO:0044231">
    <property type="term" value="C:host cell presynaptic membrane"/>
    <property type="evidence" value="ECO:0007669"/>
    <property type="project" value="UniProtKB-KW"/>
</dbReference>
<keyword evidence="14" id="KW-1185">Reference proteome</keyword>
<dbReference type="InterPro" id="IPR050663">
    <property type="entry name" value="Ankyrin-SOCS_Box"/>
</dbReference>
<dbReference type="EMBL" id="BPLR01001517">
    <property type="protein sequence ID" value="GIZ02886.1"/>
    <property type="molecule type" value="Genomic_DNA"/>
</dbReference>
<reference evidence="13 14" key="1">
    <citation type="submission" date="2021-06" db="EMBL/GenBank/DDBJ databases">
        <title>Caerostris extrusa draft genome.</title>
        <authorList>
            <person name="Kono N."/>
            <person name="Arakawa K."/>
        </authorList>
    </citation>
    <scope>NUCLEOTIDE SEQUENCE [LARGE SCALE GENOMIC DNA]</scope>
</reference>
<evidence type="ECO:0000313" key="14">
    <source>
        <dbReference type="Proteomes" id="UP001054945"/>
    </source>
</evidence>
<comment type="caution">
    <text evidence="13">The sequence shown here is derived from an EMBL/GenBank/DDBJ whole genome shotgun (WGS) entry which is preliminary data.</text>
</comment>
<keyword evidence="5" id="KW-1052">Target cell membrane</keyword>
<evidence type="ECO:0000256" key="1">
    <source>
        <dbReference type="ARBA" id="ARBA00004175"/>
    </source>
</evidence>
<evidence type="ECO:0000256" key="6">
    <source>
        <dbReference type="ARBA" id="ARBA00022656"/>
    </source>
</evidence>
<sequence>MSTQFAKVKYSLYNSDSFQAESDDDLSSENSFSNLNSKYISRKIKFCKETKVDLEKSPLTKGYDEGEAARDPGITLQQILRDENLENVKTFLDNLSPDASRLRINKLDNHKRAPLHYAARYNLVTAAELLINKGADVNIEANKCLSEQTIESPGDENETVISVLIEAGAHVNCQDNYGMTPLHYSAIRGNTFATFELLKSNKINTETADKQEMTALHCAANYNSPDVAKIFIKCKCTSRSY</sequence>
<keyword evidence="6" id="KW-0800">Toxin</keyword>
<dbReference type="Pfam" id="PF12796">
    <property type="entry name" value="Ank_2"/>
    <property type="match status" value="2"/>
</dbReference>
<keyword evidence="3" id="KW-0268">Exocytosis</keyword>
<keyword evidence="11" id="KW-1053">Target membrane</keyword>
<dbReference type="PANTHER" id="PTHR24193">
    <property type="entry name" value="ANKYRIN REPEAT PROTEIN"/>
    <property type="match status" value="1"/>
</dbReference>
<dbReference type="GO" id="GO:0005576">
    <property type="term" value="C:extracellular region"/>
    <property type="evidence" value="ECO:0007669"/>
    <property type="project" value="UniProtKB-SubCell"/>
</dbReference>
<dbReference type="SMART" id="SM00248">
    <property type="entry name" value="ANK"/>
    <property type="match status" value="3"/>
</dbReference>
<keyword evidence="4" id="KW-0964">Secreted</keyword>
<keyword evidence="9" id="KW-0638">Presynaptic neurotoxin</keyword>
<dbReference type="AlphaFoldDB" id="A0AAV4YA91"/>
<keyword evidence="7" id="KW-0528">Neurotoxin</keyword>
<dbReference type="GO" id="GO:0006887">
    <property type="term" value="P:exocytosis"/>
    <property type="evidence" value="ECO:0007669"/>
    <property type="project" value="UniProtKB-KW"/>
</dbReference>
<evidence type="ECO:0000256" key="3">
    <source>
        <dbReference type="ARBA" id="ARBA00022483"/>
    </source>
</evidence>
<dbReference type="InterPro" id="IPR036770">
    <property type="entry name" value="Ankyrin_rpt-contain_sf"/>
</dbReference>
<evidence type="ECO:0000256" key="5">
    <source>
        <dbReference type="ARBA" id="ARBA00022537"/>
    </source>
</evidence>
<dbReference type="GO" id="GO:0045944">
    <property type="term" value="P:positive regulation of transcription by RNA polymerase II"/>
    <property type="evidence" value="ECO:0007669"/>
    <property type="project" value="TreeGrafter"/>
</dbReference>
<organism evidence="13 14">
    <name type="scientific">Caerostris extrusa</name>
    <name type="common">Bark spider</name>
    <name type="synonym">Caerostris bankana</name>
    <dbReference type="NCBI Taxonomy" id="172846"/>
    <lineage>
        <taxon>Eukaryota</taxon>
        <taxon>Metazoa</taxon>
        <taxon>Ecdysozoa</taxon>
        <taxon>Arthropoda</taxon>
        <taxon>Chelicerata</taxon>
        <taxon>Arachnida</taxon>
        <taxon>Araneae</taxon>
        <taxon>Araneomorphae</taxon>
        <taxon>Entelegynae</taxon>
        <taxon>Araneoidea</taxon>
        <taxon>Araneidae</taxon>
        <taxon>Caerostris</taxon>
    </lineage>
</organism>
<proteinExistence type="predicted"/>
<name>A0AAV4YA91_CAEEX</name>